<accession>A0A5Q3FZQ3</accession>
<organism evidence="1 2">
    <name type="scientific">Fusarium fujikuroi</name>
    <name type="common">Bakanae and foot rot disease fungus</name>
    <name type="synonym">Gibberella fujikuroi</name>
    <dbReference type="NCBI Taxonomy" id="5127"/>
    <lineage>
        <taxon>Eukaryota</taxon>
        <taxon>Fungi</taxon>
        <taxon>Dikarya</taxon>
        <taxon>Ascomycota</taxon>
        <taxon>Pezizomycotina</taxon>
        <taxon>Sordariomycetes</taxon>
        <taxon>Hypocreomycetidae</taxon>
        <taxon>Hypocreales</taxon>
        <taxon>Nectriaceae</taxon>
        <taxon>Fusarium</taxon>
        <taxon>Fusarium fujikuroi species complex</taxon>
    </lineage>
</organism>
<name>A0A5Q3FZQ3_FUSFU</name>
<evidence type="ECO:0000313" key="1">
    <source>
        <dbReference type="EMBL" id="VTT65924.1"/>
    </source>
</evidence>
<proteinExistence type="predicted"/>
<dbReference type="AlphaFoldDB" id="A0A5Q3FZQ3"/>
<dbReference type="EMBL" id="CABFJX010000157">
    <property type="protein sequence ID" value="VTT65924.1"/>
    <property type="molecule type" value="Genomic_DNA"/>
</dbReference>
<dbReference type="Proteomes" id="UP000760494">
    <property type="component" value="Unassembled WGS sequence"/>
</dbReference>
<protein>
    <submittedName>
        <fullName evidence="1">Uncharacterized protein</fullName>
    </submittedName>
</protein>
<reference evidence="1" key="1">
    <citation type="submission" date="2019-05" db="EMBL/GenBank/DDBJ databases">
        <authorList>
            <person name="Piombo E."/>
        </authorList>
    </citation>
    <scope>NUCLEOTIDE SEQUENCE</scope>
    <source>
        <strain evidence="1">C2S</strain>
    </source>
</reference>
<gene>
    <name evidence="1" type="ORF">C2S_6207</name>
</gene>
<sequence length="268" mass="30205">MERKETKRDTERAKKLIHTIRPASHVLGINWAGPVPRHFFFCSLHVHRPLEKSKACRDRERESSICPLTTPVHHLQMRLTNETTPKVGCSVLFLRSLLIVPISSARICRMYVQYKFVVDSRGTIHCIQKKRNYCHHSSAVAESQVPNSVADLTGRERQRDSQSSPADGCCMLRPQIFASRCPKILDLRKSLLGLFFVSGKRDDAFMSVICCRPARIGSTVASSVALGMGMRHRGSKAHTPPEAIMKQYGVKLCEIRYLSPVIVEHSAD</sequence>
<comment type="caution">
    <text evidence="1">The sequence shown here is derived from an EMBL/GenBank/DDBJ whole genome shotgun (WGS) entry which is preliminary data.</text>
</comment>
<evidence type="ECO:0000313" key="2">
    <source>
        <dbReference type="Proteomes" id="UP000760494"/>
    </source>
</evidence>